<dbReference type="Proteomes" id="UP000315925">
    <property type="component" value="Chromosome"/>
</dbReference>
<evidence type="ECO:0000313" key="4">
    <source>
        <dbReference type="EMBL" id="QDQ42938.1"/>
    </source>
</evidence>
<evidence type="ECO:0000313" key="6">
    <source>
        <dbReference type="Proteomes" id="UP000315925"/>
    </source>
</evidence>
<protein>
    <submittedName>
        <fullName evidence="3">Sulfurtransferase</fullName>
    </submittedName>
</protein>
<dbReference type="EMBL" id="CP037899">
    <property type="protein sequence ID" value="QDQ42938.1"/>
    <property type="molecule type" value="Genomic_DNA"/>
</dbReference>
<evidence type="ECO:0000256" key="1">
    <source>
        <dbReference type="SAM" id="Phobius"/>
    </source>
</evidence>
<evidence type="ECO:0000259" key="2">
    <source>
        <dbReference type="Pfam" id="PF11127"/>
    </source>
</evidence>
<reference evidence="3 5" key="1">
    <citation type="submission" date="2014-08" db="EMBL/GenBank/DDBJ databases">
        <title>Methylacidiphilum kamchatkense strain Kam1 draft genome sequence.</title>
        <authorList>
            <person name="Birkeland N.-K."/>
            <person name="Erikstad H.A."/>
        </authorList>
    </citation>
    <scope>NUCLEOTIDE SEQUENCE [LARGE SCALE GENOMIC DNA]</scope>
    <source>
        <strain evidence="3 5">Kam1</strain>
    </source>
</reference>
<gene>
    <name evidence="3" type="ORF">A946_03765</name>
    <name evidence="4" type="ORF">kam1_1723</name>
</gene>
<proteinExistence type="predicted"/>
<dbReference type="Proteomes" id="UP000031594">
    <property type="component" value="Unassembled WGS sequence"/>
</dbReference>
<dbReference type="Pfam" id="PF11127">
    <property type="entry name" value="YgaP-like_TM"/>
    <property type="match status" value="1"/>
</dbReference>
<feature type="transmembrane region" description="Helical" evidence="1">
    <location>
        <begin position="7"/>
        <end position="24"/>
    </location>
</feature>
<dbReference type="EMBL" id="JQNX01000002">
    <property type="protein sequence ID" value="KIE59137.1"/>
    <property type="molecule type" value="Genomic_DNA"/>
</dbReference>
<dbReference type="AlphaFoldDB" id="A0A0C1RM51"/>
<dbReference type="OrthoDB" id="9799383at2"/>
<sequence length="71" mass="7861">MSVERKVRALAGSLVIISLLLSLVSKWWLLLTAFVGLNLFQSAFSGFCPAEMVLKKLEEKKATTSHKEAHS</sequence>
<keyword evidence="5" id="KW-1185">Reference proteome</keyword>
<evidence type="ECO:0000313" key="5">
    <source>
        <dbReference type="Proteomes" id="UP000031594"/>
    </source>
</evidence>
<reference evidence="6" key="3">
    <citation type="submission" date="2019-03" db="EMBL/GenBank/DDBJ databases">
        <title>Complete genome of Methylacidiphilum kamchatkense Kam1.</title>
        <authorList>
            <person name="Kruse T."/>
            <person name="Murarilal Ratnadevi C."/>
            <person name="Erikstad H.-A."/>
            <person name="Birkeland N.-K."/>
        </authorList>
    </citation>
    <scope>NUCLEOTIDE SEQUENCE [LARGE SCALE GENOMIC DNA]</scope>
    <source>
        <strain evidence="6">kam1</strain>
    </source>
</reference>
<dbReference type="RefSeq" id="WP_039721025.1">
    <property type="nucleotide sequence ID" value="NZ_CP037899.1"/>
</dbReference>
<dbReference type="InterPro" id="IPR021309">
    <property type="entry name" value="YgaP-like_TM"/>
</dbReference>
<keyword evidence="1" id="KW-0812">Transmembrane</keyword>
<dbReference type="STRING" id="1202785.A946_03765"/>
<dbReference type="KEGG" id="mkc:kam1_1723"/>
<name>A0A0C1RM51_9BACT</name>
<evidence type="ECO:0000313" key="3">
    <source>
        <dbReference type="EMBL" id="KIE59137.1"/>
    </source>
</evidence>
<keyword evidence="1" id="KW-1133">Transmembrane helix</keyword>
<feature type="domain" description="Inner membrane protein YgaP-like transmembrane" evidence="2">
    <location>
        <begin position="2"/>
        <end position="57"/>
    </location>
</feature>
<organism evidence="4 6">
    <name type="scientific">Methylacidiphilum kamchatkense Kam1</name>
    <dbReference type="NCBI Taxonomy" id="1202785"/>
    <lineage>
        <taxon>Bacteria</taxon>
        <taxon>Pseudomonadati</taxon>
        <taxon>Verrucomicrobiota</taxon>
        <taxon>Methylacidiphilae</taxon>
        <taxon>Methylacidiphilales</taxon>
        <taxon>Methylacidiphilaceae</taxon>
        <taxon>Methylacidiphilum (ex Ratnadevi et al. 2023)</taxon>
    </lineage>
</organism>
<accession>A0A0C1RM51</accession>
<dbReference type="Gene3D" id="6.10.140.1340">
    <property type="match status" value="1"/>
</dbReference>
<reference evidence="4" key="2">
    <citation type="journal article" date="2019" name="BMC Genomics">
        <title>Complete genome sequence analysis of the thermoacidophilic verrucomicrobial methanotroph 'Candidatus Methylacidiphilum kamchatkense' strain Kam1 and comparison with its closest relatives.</title>
        <authorList>
            <person name="Kruse T."/>
            <person name="Ratnadevi C.M."/>
            <person name="Erikstad H.A."/>
            <person name="Birkeland N.K."/>
        </authorList>
    </citation>
    <scope>NUCLEOTIDE SEQUENCE</scope>
    <source>
        <strain evidence="4">Kam1</strain>
    </source>
</reference>
<keyword evidence="1" id="KW-0472">Membrane</keyword>